<reference evidence="3" key="1">
    <citation type="submission" date="2021-02" db="EMBL/GenBank/DDBJ databases">
        <authorList>
            <person name="Dougan E. K."/>
            <person name="Rhodes N."/>
            <person name="Thang M."/>
            <person name="Chan C."/>
        </authorList>
    </citation>
    <scope>NUCLEOTIDE SEQUENCE</scope>
</reference>
<feature type="compositionally biased region" description="Low complexity" evidence="2">
    <location>
        <begin position="93"/>
        <end position="102"/>
    </location>
</feature>
<organism evidence="3 4">
    <name type="scientific">Symbiodinium natans</name>
    <dbReference type="NCBI Taxonomy" id="878477"/>
    <lineage>
        <taxon>Eukaryota</taxon>
        <taxon>Sar</taxon>
        <taxon>Alveolata</taxon>
        <taxon>Dinophyceae</taxon>
        <taxon>Suessiales</taxon>
        <taxon>Symbiodiniaceae</taxon>
        <taxon>Symbiodinium</taxon>
    </lineage>
</organism>
<gene>
    <name evidence="3" type="ORF">SNAT2548_LOCUS20785</name>
</gene>
<dbReference type="OrthoDB" id="10668676at2759"/>
<protein>
    <submittedName>
        <fullName evidence="3">Uncharacterized protein</fullName>
    </submittedName>
</protein>
<feature type="region of interest" description="Disordered" evidence="2">
    <location>
        <begin position="72"/>
        <end position="106"/>
    </location>
</feature>
<evidence type="ECO:0000313" key="4">
    <source>
        <dbReference type="Proteomes" id="UP000604046"/>
    </source>
</evidence>
<proteinExistence type="predicted"/>
<dbReference type="AlphaFoldDB" id="A0A812Q2B6"/>
<comment type="caution">
    <text evidence="3">The sequence shown here is derived from an EMBL/GenBank/DDBJ whole genome shotgun (WGS) entry which is preliminary data.</text>
</comment>
<sequence length="487" mass="55697">MQAEEGPRSVKELRQAIEIQELRKRLTTAEEEALALRRRLRAAELEAQQSEALVHRLRNDLHQCEGLLTSKLKKGEVASAPPNRPVTRDGRRPATPATKPPRGLSSDELEALAIQLPVQTTFGDFILQSVDSANVEGYIVEAFQGRDPYRSVWIDQQSPASKIGDLFPEDTQKVFIYEAKDVCALRYTFPSQQERTMFVPKWDTWSMLFHRLDILDAPPVVTTRFLNKCNVIRSMPDEPFYELTGAQVLFTYLPQDKLLDVTVDDFTSGSGDQYSGTCTLALSTNFMEALGEMKLNNKLPVHKLKFTVVTQFDPIVHFTVMGEDIQDHQTVRDVLTEKCVAITVEREIYLPEYYESISEGVGEAMQDADVAVLCEQSLVLRLVFQRGYILTQKHLKTITLEVLHYINENDVKPVSSEYLEDAEEWAHENIYEGDQYDEEVALTCEYAVVLADRLHDICFEEQCQADQDWAGDYWARYYGDDYYVDDN</sequence>
<dbReference type="Proteomes" id="UP000604046">
    <property type="component" value="Unassembled WGS sequence"/>
</dbReference>
<keyword evidence="4" id="KW-1185">Reference proteome</keyword>
<evidence type="ECO:0000256" key="1">
    <source>
        <dbReference type="SAM" id="Coils"/>
    </source>
</evidence>
<evidence type="ECO:0000256" key="2">
    <source>
        <dbReference type="SAM" id="MobiDB-lite"/>
    </source>
</evidence>
<feature type="coiled-coil region" evidence="1">
    <location>
        <begin position="12"/>
        <end position="60"/>
    </location>
</feature>
<keyword evidence="1" id="KW-0175">Coiled coil</keyword>
<evidence type="ECO:0000313" key="3">
    <source>
        <dbReference type="EMBL" id="CAE7380758.1"/>
    </source>
</evidence>
<name>A0A812Q2B6_9DINO</name>
<accession>A0A812Q2B6</accession>
<dbReference type="EMBL" id="CAJNDS010002223">
    <property type="protein sequence ID" value="CAE7380758.1"/>
    <property type="molecule type" value="Genomic_DNA"/>
</dbReference>